<dbReference type="Gene3D" id="3.40.50.1820">
    <property type="entry name" value="alpha/beta hydrolase"/>
    <property type="match status" value="1"/>
</dbReference>
<evidence type="ECO:0000256" key="3">
    <source>
        <dbReference type="PIRSR" id="PIRSR037251-1"/>
    </source>
</evidence>
<dbReference type="PIRSF" id="PIRSF037251">
    <property type="entry name" value="Arylacetamide_deacetylase"/>
    <property type="match status" value="1"/>
</dbReference>
<proteinExistence type="inferred from homology"/>
<evidence type="ECO:0000259" key="4">
    <source>
        <dbReference type="Pfam" id="PF07859"/>
    </source>
</evidence>
<evidence type="ECO:0000313" key="5">
    <source>
        <dbReference type="EMBL" id="KAG2458957.1"/>
    </source>
</evidence>
<organism evidence="5 6">
    <name type="scientific">Polypterus senegalus</name>
    <name type="common">Senegal bichir</name>
    <dbReference type="NCBI Taxonomy" id="55291"/>
    <lineage>
        <taxon>Eukaryota</taxon>
        <taxon>Metazoa</taxon>
        <taxon>Chordata</taxon>
        <taxon>Craniata</taxon>
        <taxon>Vertebrata</taxon>
        <taxon>Euteleostomi</taxon>
        <taxon>Actinopterygii</taxon>
        <taxon>Polypteriformes</taxon>
        <taxon>Polypteridae</taxon>
        <taxon>Polypterus</taxon>
    </lineage>
</organism>
<dbReference type="GeneID" id="120530805"/>
<comment type="similarity">
    <text evidence="1">Belongs to the 'GDXG' lipolytic enzyme family.</text>
</comment>
<feature type="domain" description="Alpha/beta hydrolase fold-3" evidence="4">
    <location>
        <begin position="121"/>
        <end position="274"/>
    </location>
</feature>
<accession>A0A8X7X255</accession>
<dbReference type="OrthoDB" id="408631at2759"/>
<dbReference type="InterPro" id="IPR029058">
    <property type="entry name" value="AB_hydrolase_fold"/>
</dbReference>
<dbReference type="RefSeq" id="XP_039611362.1">
    <property type="nucleotide sequence ID" value="XM_039755428.1"/>
</dbReference>
<feature type="active site" evidence="3">
    <location>
        <position position="354"/>
    </location>
</feature>
<keyword evidence="2" id="KW-0378">Hydrolase</keyword>
<dbReference type="GO" id="GO:0052689">
    <property type="term" value="F:carboxylic ester hydrolase activity"/>
    <property type="evidence" value="ECO:0007669"/>
    <property type="project" value="InterPro"/>
</dbReference>
<dbReference type="PANTHER" id="PTHR48081">
    <property type="entry name" value="AB HYDROLASE SUPERFAMILY PROTEIN C4A8.06C"/>
    <property type="match status" value="1"/>
</dbReference>
<dbReference type="Pfam" id="PF07859">
    <property type="entry name" value="Abhydrolase_3"/>
    <property type="match status" value="2"/>
</dbReference>
<dbReference type="SUPFAM" id="SSF53474">
    <property type="entry name" value="alpha/beta-Hydrolases"/>
    <property type="match status" value="1"/>
</dbReference>
<keyword evidence="6" id="KW-1185">Reference proteome</keyword>
<dbReference type="InterPro" id="IPR017157">
    <property type="entry name" value="Arylacetamide_deacetylase"/>
</dbReference>
<feature type="active site" evidence="3">
    <location>
        <position position="384"/>
    </location>
</feature>
<dbReference type="PANTHER" id="PTHR48081:SF32">
    <property type="entry name" value="ALPHA_BETA HYDROLASE FOLD-3 DOMAIN-CONTAINING PROTEIN"/>
    <property type="match status" value="1"/>
</dbReference>
<comment type="caution">
    <text evidence="5">The sequence shown here is derived from an EMBL/GenBank/DDBJ whole genome shotgun (WGS) entry which is preliminary data.</text>
</comment>
<evidence type="ECO:0000313" key="6">
    <source>
        <dbReference type="Proteomes" id="UP000886611"/>
    </source>
</evidence>
<dbReference type="Proteomes" id="UP000886611">
    <property type="component" value="Unassembled WGS sequence"/>
</dbReference>
<sequence>MEMFFAIAFLCVVFLLSALILLFFGVLYSEMTNSEIPPGVSHANKLHFIHGANIGIAILGKILENISLCQQVNFTRYCRERLLVQKKPVPPELHIKDLLFSDVPVRVYLPTAPNAAKRRGLVFFHGGGWMFGSLDSYDHICRYIAIHSETVVVSVAYRLSPEHRYPVQLDDCQAATLHFLKVAEADYGVDPIKVALGGDSAGGNLAAALCYRAAKEGARPQPCAQILIYPLLQMADFHLPSYQQNKMVPMLFRGRTIFYCLQYLNGDMTLNEEMLNSDHVPVEHKLRYRKWLGHENLPSECKARGFSLRVASSHDEEVYDLLKQALEPELSPLLAPDDVVRKLPPAFILTCEYDVLRDDGILFKKRLEDLGVPVTWHHINDGFHGILNFFDGGRLNFPSGKRAIDHVVEFLRTL</sequence>
<evidence type="ECO:0000256" key="2">
    <source>
        <dbReference type="ARBA" id="ARBA00022801"/>
    </source>
</evidence>
<feature type="non-terminal residue" evidence="5">
    <location>
        <position position="414"/>
    </location>
</feature>
<dbReference type="EMBL" id="JAATIS010005477">
    <property type="protein sequence ID" value="KAG2458957.1"/>
    <property type="molecule type" value="Genomic_DNA"/>
</dbReference>
<feature type="domain" description="Alpha/beta hydrolase fold-3" evidence="4">
    <location>
        <begin position="324"/>
        <end position="387"/>
    </location>
</feature>
<name>A0A8X7X255_POLSE</name>
<feature type="non-terminal residue" evidence="5">
    <location>
        <position position="1"/>
    </location>
</feature>
<dbReference type="GO" id="GO:0016020">
    <property type="term" value="C:membrane"/>
    <property type="evidence" value="ECO:0007669"/>
    <property type="project" value="InterPro"/>
</dbReference>
<dbReference type="InterPro" id="IPR050300">
    <property type="entry name" value="GDXG_lipolytic_enzyme"/>
</dbReference>
<gene>
    <name evidence="5" type="primary">Aadacl4</name>
    <name evidence="5" type="ORF">GTO96_0018876</name>
</gene>
<evidence type="ECO:0000256" key="1">
    <source>
        <dbReference type="ARBA" id="ARBA00010515"/>
    </source>
</evidence>
<dbReference type="AlphaFoldDB" id="A0A8X7X255"/>
<protein>
    <submittedName>
        <fullName evidence="5">ADCL4 protein</fullName>
    </submittedName>
</protein>
<feature type="active site" evidence="3">
    <location>
        <position position="200"/>
    </location>
</feature>
<reference evidence="5 6" key="1">
    <citation type="journal article" date="2021" name="Cell">
        <title>Tracing the genetic footprints of vertebrate landing in non-teleost ray-finned fishes.</title>
        <authorList>
            <person name="Bi X."/>
            <person name="Wang K."/>
            <person name="Yang L."/>
            <person name="Pan H."/>
            <person name="Jiang H."/>
            <person name="Wei Q."/>
            <person name="Fang M."/>
            <person name="Yu H."/>
            <person name="Zhu C."/>
            <person name="Cai Y."/>
            <person name="He Y."/>
            <person name="Gan X."/>
            <person name="Zeng H."/>
            <person name="Yu D."/>
            <person name="Zhu Y."/>
            <person name="Jiang H."/>
            <person name="Qiu Q."/>
            <person name="Yang H."/>
            <person name="Zhang Y.E."/>
            <person name="Wang W."/>
            <person name="Zhu M."/>
            <person name="He S."/>
            <person name="Zhang G."/>
        </authorList>
    </citation>
    <scope>NUCLEOTIDE SEQUENCE [LARGE SCALE GENOMIC DNA]</scope>
    <source>
        <strain evidence="5">Bchr_013</strain>
    </source>
</reference>
<dbReference type="InterPro" id="IPR013094">
    <property type="entry name" value="AB_hydrolase_3"/>
</dbReference>